<feature type="active site" description="Nucleophile" evidence="6">
    <location>
        <position position="414"/>
    </location>
</feature>
<dbReference type="PANTHER" id="PTHR47786:SF2">
    <property type="entry name" value="GLYCOSYL HYDROLASE FAMILY 13 CATALYTIC DOMAIN-CONTAINING PROTEIN"/>
    <property type="match status" value="1"/>
</dbReference>
<dbReference type="Pfam" id="PF21702">
    <property type="entry name" value="GLGE_C"/>
    <property type="match status" value="1"/>
</dbReference>
<dbReference type="Gene3D" id="1.20.58.80">
    <property type="entry name" value="Phosphotransferase system, lactose/cellobiose-type IIA subunit"/>
    <property type="match status" value="1"/>
</dbReference>
<keyword evidence="4 6" id="KW-0119">Carbohydrate metabolism</keyword>
<dbReference type="InterPro" id="IPR049171">
    <property type="entry name" value="GLGE_C"/>
</dbReference>
<feature type="binding site" evidence="6">
    <location>
        <begin position="556"/>
        <end position="557"/>
    </location>
    <ligand>
        <name>alpha-maltose 1-phosphate</name>
        <dbReference type="ChEBI" id="CHEBI:63576"/>
    </ligand>
</feature>
<evidence type="ECO:0000256" key="3">
    <source>
        <dbReference type="ARBA" id="ARBA00022679"/>
    </source>
</evidence>
<feature type="binding site" evidence="6">
    <location>
        <position position="343"/>
    </location>
    <ligand>
        <name>alpha-maltose 1-phosphate</name>
        <dbReference type="ChEBI" id="CHEBI:63576"/>
    </ligand>
</feature>
<dbReference type="InterPro" id="IPR006047">
    <property type="entry name" value="GH13_cat_dom"/>
</dbReference>
<dbReference type="STRING" id="290317.Cpha266_2537"/>
<accession>A1BJE8</accession>
<evidence type="ECO:0000313" key="8">
    <source>
        <dbReference type="EMBL" id="ABL66525.1"/>
    </source>
</evidence>
<dbReference type="CAZy" id="GH13">
    <property type="family name" value="Glycoside Hydrolase Family 13"/>
</dbReference>
<feature type="binding site" evidence="6">
    <location>
        <position position="283"/>
    </location>
    <ligand>
        <name>alpha-maltose 1-phosphate</name>
        <dbReference type="ChEBI" id="CHEBI:63576"/>
    </ligand>
</feature>
<reference evidence="8 9" key="1">
    <citation type="submission" date="2006-12" db="EMBL/GenBank/DDBJ databases">
        <title>Complete sequence of Chlorobium phaeobacteroides DSM 266.</title>
        <authorList>
            <consortium name="US DOE Joint Genome Institute"/>
            <person name="Copeland A."/>
            <person name="Lucas S."/>
            <person name="Lapidus A."/>
            <person name="Barry K."/>
            <person name="Detter J.C."/>
            <person name="Glavina del Rio T."/>
            <person name="Hammon N."/>
            <person name="Israni S."/>
            <person name="Pitluck S."/>
            <person name="Goltsman E."/>
            <person name="Schmutz J."/>
            <person name="Larimer F."/>
            <person name="Land M."/>
            <person name="Hauser L."/>
            <person name="Mikhailova N."/>
            <person name="Li T."/>
            <person name="Overmann J."/>
            <person name="Bryant D.A."/>
            <person name="Richardson P."/>
        </authorList>
    </citation>
    <scope>NUCLEOTIDE SEQUENCE [LARGE SCALE GENOMIC DNA]</scope>
    <source>
        <strain evidence="8 9">DSM 266</strain>
    </source>
</reference>
<protein>
    <recommendedName>
        <fullName evidence="6">Alpha-1,4-glucan:maltose-1-phosphate maltosyltransferase</fullName>
        <shortName evidence="6">GMPMT</shortName>
        <ecNumber evidence="6">2.4.99.16</ecNumber>
    </recommendedName>
    <alternativeName>
        <fullName evidence="6">(1-&gt;4)-alpha-D-glucan:maltose-1-phosphate alpha-D-maltosyltransferase</fullName>
    </alternativeName>
</protein>
<dbReference type="InterPro" id="IPR013783">
    <property type="entry name" value="Ig-like_fold"/>
</dbReference>
<dbReference type="EMBL" id="CP000492">
    <property type="protein sequence ID" value="ABL66525.1"/>
    <property type="molecule type" value="Genomic_DNA"/>
</dbReference>
<feature type="binding site" evidence="6">
    <location>
        <position position="378"/>
    </location>
    <ligand>
        <name>alpha-maltose 1-phosphate</name>
        <dbReference type="ChEBI" id="CHEBI:63576"/>
    </ligand>
</feature>
<evidence type="ECO:0000256" key="4">
    <source>
        <dbReference type="ARBA" id="ARBA00023277"/>
    </source>
</evidence>
<dbReference type="eggNOG" id="COG0366">
    <property type="taxonomic scope" value="Bacteria"/>
</dbReference>
<dbReference type="PANTHER" id="PTHR47786">
    <property type="entry name" value="ALPHA-1,4-GLUCAN:MALTOSE-1-PHOSPHATE MALTOSYLTRANSFERASE"/>
    <property type="match status" value="1"/>
</dbReference>
<comment type="catalytic activity">
    <reaction evidence="5 6">
        <text>alpha-maltose 1-phosphate + [(1-&gt;4)-alpha-D-glucosyl](n) = [(1-&gt;4)-alpha-D-glucosyl](n+2) + phosphate</text>
        <dbReference type="Rhea" id="RHEA:42692"/>
        <dbReference type="Rhea" id="RHEA-COMP:9584"/>
        <dbReference type="Rhea" id="RHEA-COMP:10183"/>
        <dbReference type="ChEBI" id="CHEBI:15444"/>
        <dbReference type="ChEBI" id="CHEBI:43474"/>
        <dbReference type="ChEBI" id="CHEBI:63576"/>
        <dbReference type="EC" id="2.4.99.16"/>
    </reaction>
</comment>
<feature type="active site" description="Proton donor" evidence="6">
    <location>
        <position position="443"/>
    </location>
</feature>
<comment type="subunit">
    <text evidence="1 6">Homodimer.</text>
</comment>
<dbReference type="SMART" id="SM00642">
    <property type="entry name" value="Aamy"/>
    <property type="match status" value="1"/>
</dbReference>
<feature type="binding site" evidence="6">
    <location>
        <position position="415"/>
    </location>
    <ligand>
        <name>alpha-maltose 1-phosphate</name>
        <dbReference type="ChEBI" id="CHEBI:63576"/>
    </ligand>
</feature>
<feature type="domain" description="Glycosyl hydrolase family 13 catalytic" evidence="7">
    <location>
        <begin position="235"/>
        <end position="566"/>
    </location>
</feature>
<evidence type="ECO:0000256" key="2">
    <source>
        <dbReference type="ARBA" id="ARBA00022676"/>
    </source>
</evidence>
<dbReference type="InterPro" id="IPR017853">
    <property type="entry name" value="GH"/>
</dbReference>
<proteinExistence type="inferred from homology"/>
<feature type="site" description="Transition state stabilizer" evidence="6">
    <location>
        <position position="501"/>
    </location>
</feature>
<dbReference type="EC" id="2.4.99.16" evidence="6"/>
<dbReference type="InterPro" id="IPR013780">
    <property type="entry name" value="Glyco_hydro_b"/>
</dbReference>
<dbReference type="GO" id="GO:0004553">
    <property type="term" value="F:hydrolase activity, hydrolyzing O-glycosyl compounds"/>
    <property type="evidence" value="ECO:0007669"/>
    <property type="project" value="InterPro"/>
</dbReference>
<dbReference type="Proteomes" id="UP000008701">
    <property type="component" value="Chromosome"/>
</dbReference>
<dbReference type="GO" id="GO:0030979">
    <property type="term" value="P:alpha-glucan biosynthetic process"/>
    <property type="evidence" value="ECO:0007669"/>
    <property type="project" value="UniProtKB-UniRule"/>
</dbReference>
<evidence type="ECO:0000256" key="1">
    <source>
        <dbReference type="ARBA" id="ARBA00011738"/>
    </source>
</evidence>
<keyword evidence="9" id="KW-1185">Reference proteome</keyword>
<comment type="function">
    <text evidence="6">Maltosyltransferase that uses maltose 1-phosphate (M1P) as the sugar donor to elongate linear or branched alpha-(1-&gt;4)-glucans. Is involved in a branched alpha-glucan biosynthetic pathway from trehalose, together with TreS, Mak and GlgB.</text>
</comment>
<dbReference type="HOGENOM" id="CLU_015798_0_0_10"/>
<sequence>MPIHVFYPSTLFSGFQSEFPMMNEVFFPATPHYISKDFDGRRRVVIEQVSPELDGGKYAVKGVEGDRVAVEADIFTDGADSIRAELLFRPLGESLWQRTPMEPIGNDRWTGAFIVGAPGGYVYTIKAWIDHFKTWKSGLKKKIEAAQDVALDLKIGGALVEKGAARAEGGDAVLLAAFAVTLSGDDGEKALDAAFAVELEQLMDRNPDGSMASMYDKELPVSAEPKRAAFSSWYEFFPRSWALEPGKHGTFRECQRLLPLIAGMGFDVIYLPPIHPIGRSKRKGKNNALVAAPLDPGSCWAIGSSDGGHKAVHPELGTIDDFRVFVAEAQSEGLAVALDIAFQCSPDHPYVREHSQWFKWRPDGTVQFAENPPKRYEDILPIDFETSDWQNLWIELRSIFLFWIEQGVSIFRVDNPHTKAFPFWEWALASIRSEHPDTIFLAEAFTRPRLMERLAKAGYTQSYSYFTWRNTKHEIEEYLGELASAPLKYYMRPNFWPNTPDILHEELQTGGRPKFLIRLFLAATLSSNYGMYGPAYELCEHLPVGEGREEYLDSEKYEIKQWDIDRPGNIRAEITRINQIRKANPALQRTDNITFVRVEASAGVEHQKMICYVKRSPDDRNVILSVVNLDASSTHGGWLRFPLELFGLSHDHHFMVEDLLSGKSFNWNGEWNFVELNPHDMPAHVFRVELFL</sequence>
<dbReference type="SUPFAM" id="SSF51445">
    <property type="entry name" value="(Trans)glycosidases"/>
    <property type="match status" value="1"/>
</dbReference>
<keyword evidence="3 6" id="KW-0808">Transferase</keyword>
<gene>
    <name evidence="6" type="primary">glgE</name>
    <name evidence="8" type="ordered locus">Cpha266_2537</name>
</gene>
<dbReference type="Gene3D" id="3.20.20.80">
    <property type="entry name" value="Glycosidases"/>
    <property type="match status" value="1"/>
</dbReference>
<evidence type="ECO:0000313" key="9">
    <source>
        <dbReference type="Proteomes" id="UP000008701"/>
    </source>
</evidence>
<comment type="similarity">
    <text evidence="6">Belongs to the glycosyl hydrolase 13 family. GlgE subfamily.</text>
</comment>
<dbReference type="AlphaFoldDB" id="A1BJE8"/>
<dbReference type="KEGG" id="cph:Cpha266_2537"/>
<keyword evidence="2 6" id="KW-0328">Glycosyltransferase</keyword>
<dbReference type="GO" id="GO:0016758">
    <property type="term" value="F:hexosyltransferase activity"/>
    <property type="evidence" value="ECO:0007669"/>
    <property type="project" value="UniProtKB-UniRule"/>
</dbReference>
<evidence type="ECO:0000256" key="5">
    <source>
        <dbReference type="ARBA" id="ARBA00048735"/>
    </source>
</evidence>
<dbReference type="Pfam" id="PF11896">
    <property type="entry name" value="GlgE_dom_N_S"/>
    <property type="match status" value="1"/>
</dbReference>
<name>A1BJE8_CHLPD</name>
<organism evidence="8 9">
    <name type="scientific">Chlorobium phaeobacteroides (strain DSM 266 / SMG 266 / 2430)</name>
    <dbReference type="NCBI Taxonomy" id="290317"/>
    <lineage>
        <taxon>Bacteria</taxon>
        <taxon>Pseudomonadati</taxon>
        <taxon>Chlorobiota</taxon>
        <taxon>Chlorobiia</taxon>
        <taxon>Chlorobiales</taxon>
        <taxon>Chlorobiaceae</taxon>
        <taxon>Chlorobium/Pelodictyon group</taxon>
        <taxon>Chlorobium</taxon>
    </lineage>
</organism>
<dbReference type="InterPro" id="IPR026585">
    <property type="entry name" value="GlgE"/>
</dbReference>
<dbReference type="Gene3D" id="2.60.40.1180">
    <property type="entry name" value="Golgi alpha-mannosidase II"/>
    <property type="match status" value="1"/>
</dbReference>
<dbReference type="HAMAP" id="MF_02124">
    <property type="entry name" value="GlgE"/>
    <property type="match status" value="1"/>
</dbReference>
<evidence type="ECO:0000259" key="7">
    <source>
        <dbReference type="SMART" id="SM00642"/>
    </source>
</evidence>
<dbReference type="InterPro" id="IPR021828">
    <property type="entry name" value="GlgE_dom_N/S"/>
</dbReference>
<evidence type="ECO:0000256" key="6">
    <source>
        <dbReference type="HAMAP-Rule" id="MF_02124"/>
    </source>
</evidence>
<dbReference type="Gene3D" id="2.60.40.10">
    <property type="entry name" value="Immunoglobulins"/>
    <property type="match status" value="1"/>
</dbReference>
<dbReference type="CDD" id="cd11344">
    <property type="entry name" value="AmyAc_GlgE_like"/>
    <property type="match status" value="1"/>
</dbReference>